<organism evidence="2">
    <name type="scientific">Oikopleura dioica</name>
    <name type="common">Tunicate</name>
    <dbReference type="NCBI Taxonomy" id="34765"/>
    <lineage>
        <taxon>Eukaryota</taxon>
        <taxon>Metazoa</taxon>
        <taxon>Chordata</taxon>
        <taxon>Tunicata</taxon>
        <taxon>Appendicularia</taxon>
        <taxon>Copelata</taxon>
        <taxon>Oikopleuridae</taxon>
        <taxon>Oikopleura</taxon>
    </lineage>
</organism>
<reference evidence="2" key="1">
    <citation type="journal article" date="2010" name="Science">
        <title>Plasticity of animal genome architecture unmasked by rapid evolution of a pelagic tunicate.</title>
        <authorList>
            <person name="Denoeud F."/>
            <person name="Henriet S."/>
            <person name="Mungpakdee S."/>
            <person name="Aury J.M."/>
            <person name="Da Silva C."/>
            <person name="Brinkmann H."/>
            <person name="Mikhaleva J."/>
            <person name="Olsen L.C."/>
            <person name="Jubin C."/>
            <person name="Canestro C."/>
            <person name="Bouquet J.M."/>
            <person name="Danks G."/>
            <person name="Poulain J."/>
            <person name="Campsteijn C."/>
            <person name="Adamski M."/>
            <person name="Cross I."/>
            <person name="Yadetie F."/>
            <person name="Muffato M."/>
            <person name="Louis A."/>
            <person name="Butcher S."/>
            <person name="Tsagkogeorga G."/>
            <person name="Konrad A."/>
            <person name="Singh S."/>
            <person name="Jensen M.F."/>
            <person name="Cong E.H."/>
            <person name="Eikeseth-Otteraa H."/>
            <person name="Noel B."/>
            <person name="Anthouard V."/>
            <person name="Porcel B.M."/>
            <person name="Kachouri-Lafond R."/>
            <person name="Nishino A."/>
            <person name="Ugolini M."/>
            <person name="Chourrout P."/>
            <person name="Nishida H."/>
            <person name="Aasland R."/>
            <person name="Huzurbazar S."/>
            <person name="Westhof E."/>
            <person name="Delsuc F."/>
            <person name="Lehrach H."/>
            <person name="Reinhardt R."/>
            <person name="Weissenbach J."/>
            <person name="Roy S.W."/>
            <person name="Artiguenave F."/>
            <person name="Postlethwait J.H."/>
            <person name="Manak J.R."/>
            <person name="Thompson E.M."/>
            <person name="Jaillon O."/>
            <person name="Du Pasquier L."/>
            <person name="Boudinot P."/>
            <person name="Liberles D.A."/>
            <person name="Volff J.N."/>
            <person name="Philippe H."/>
            <person name="Lenhard B."/>
            <person name="Roest Crollius H."/>
            <person name="Wincker P."/>
            <person name="Chourrout D."/>
        </authorList>
    </citation>
    <scope>NUCLEOTIDE SEQUENCE [LARGE SCALE GENOMIC DNA]</scope>
</reference>
<evidence type="ECO:0000256" key="1">
    <source>
        <dbReference type="SAM" id="MobiDB-lite"/>
    </source>
</evidence>
<dbReference type="Proteomes" id="UP000001307">
    <property type="component" value="Unassembled WGS sequence"/>
</dbReference>
<feature type="compositionally biased region" description="Basic residues" evidence="1">
    <location>
        <begin position="327"/>
        <end position="339"/>
    </location>
</feature>
<name>E4WXM6_OIKDI</name>
<feature type="compositionally biased region" description="Low complexity" evidence="1">
    <location>
        <begin position="211"/>
        <end position="234"/>
    </location>
</feature>
<dbReference type="EMBL" id="FN653018">
    <property type="protein sequence ID" value="CBY22119.1"/>
    <property type="molecule type" value="Genomic_DNA"/>
</dbReference>
<feature type="compositionally biased region" description="Acidic residues" evidence="1">
    <location>
        <begin position="105"/>
        <end position="119"/>
    </location>
</feature>
<feature type="compositionally biased region" description="Basic residues" evidence="1">
    <location>
        <begin position="237"/>
        <end position="253"/>
    </location>
</feature>
<feature type="compositionally biased region" description="Polar residues" evidence="1">
    <location>
        <begin position="1"/>
        <end position="11"/>
    </location>
</feature>
<feature type="compositionally biased region" description="Gly residues" evidence="1">
    <location>
        <begin position="200"/>
        <end position="210"/>
    </location>
</feature>
<evidence type="ECO:0000313" key="3">
    <source>
        <dbReference type="Proteomes" id="UP000001307"/>
    </source>
</evidence>
<dbReference type="InParanoid" id="E4WXM6"/>
<feature type="compositionally biased region" description="Polar residues" evidence="1">
    <location>
        <begin position="186"/>
        <end position="197"/>
    </location>
</feature>
<feature type="compositionally biased region" description="Basic residues" evidence="1">
    <location>
        <begin position="280"/>
        <end position="315"/>
    </location>
</feature>
<evidence type="ECO:0000313" key="2">
    <source>
        <dbReference type="EMBL" id="CBY22119.1"/>
    </source>
</evidence>
<proteinExistence type="predicted"/>
<feature type="compositionally biased region" description="Acidic residues" evidence="1">
    <location>
        <begin position="128"/>
        <end position="141"/>
    </location>
</feature>
<feature type="region of interest" description="Disordered" evidence="1">
    <location>
        <begin position="1"/>
        <end position="142"/>
    </location>
</feature>
<feature type="region of interest" description="Disordered" evidence="1">
    <location>
        <begin position="186"/>
        <end position="339"/>
    </location>
</feature>
<keyword evidence="3" id="KW-1185">Reference proteome</keyword>
<protein>
    <submittedName>
        <fullName evidence="2">Uncharacterized protein</fullName>
    </submittedName>
</protein>
<gene>
    <name evidence="2" type="ORF">GSOID_T00011663001</name>
</gene>
<dbReference type="AlphaFoldDB" id="E4WXM6"/>
<accession>E4WXM6</accession>
<sequence>MPSPRGNFQNHQPRFQNNTRFQQQNSYQPRQKTPTPRRPSNAHNIRSLPPKAPPPPDLTENPELAKNLPKWMQEEIKKIQSTKPVEELKEIESHNNDDLQKLADEDSDEVAEEEVEDWKEEVRKLSNENEESDPELSDSEDVLIRKLSPDQIQSIKTDLLRSSLQSVLLSVTDDFIGKICRNALSRASSGQNSAKTESSGGLGGLIGYGSGSSDDSNDENQSNNDNDSDWSVDSQKIRKKRKIFDREQKKRLRQFNIGSEDSSSTEDESQESSKYSSPARSRRQRTRSRSRSRSRSKSKRSKKDRKRSTRSRSRSISKSNRSDRDYRHKKQREKKSRRH</sequence>
<feature type="compositionally biased region" description="Low complexity" evidence="1">
    <location>
        <begin position="12"/>
        <end position="34"/>
    </location>
</feature>
<feature type="compositionally biased region" description="Basic and acidic residues" evidence="1">
    <location>
        <begin position="72"/>
        <end position="104"/>
    </location>
</feature>